<reference evidence="1 2" key="1">
    <citation type="journal article" date="2014" name="Am. J. Bot.">
        <title>Genome assembly and annotation for red clover (Trifolium pratense; Fabaceae).</title>
        <authorList>
            <person name="Istvanek J."/>
            <person name="Jaros M."/>
            <person name="Krenek A."/>
            <person name="Repkova J."/>
        </authorList>
    </citation>
    <scope>NUCLEOTIDE SEQUENCE [LARGE SCALE GENOMIC DNA]</scope>
    <source>
        <strain evidence="2">cv. Tatra</strain>
        <tissue evidence="1">Young leaves</tissue>
    </source>
</reference>
<evidence type="ECO:0000313" key="2">
    <source>
        <dbReference type="Proteomes" id="UP000236291"/>
    </source>
</evidence>
<accession>A0A2K3P1M7</accession>
<gene>
    <name evidence="1" type="ORF">L195_g005752</name>
</gene>
<sequence length="183" mass="20129">MEVMSLLFLVTGNPAEDLRPVKVLPKLACTGDRLTVVTAAEEIKAIFLFLLSSPNQIFSPALRLLLPLLLSLAASLVILEDRRFNLSSSMAATNWSELPKELLNEISKRIYKTKSISLAFDQFAQNGALPTCQVIFTTFYPLSSHSSNGHSSLIPSTTTIHTVAFPNKVSYSSSHHNNKNNKP</sequence>
<organism evidence="1 2">
    <name type="scientific">Trifolium pratense</name>
    <name type="common">Red clover</name>
    <dbReference type="NCBI Taxonomy" id="57577"/>
    <lineage>
        <taxon>Eukaryota</taxon>
        <taxon>Viridiplantae</taxon>
        <taxon>Streptophyta</taxon>
        <taxon>Embryophyta</taxon>
        <taxon>Tracheophyta</taxon>
        <taxon>Spermatophyta</taxon>
        <taxon>Magnoliopsida</taxon>
        <taxon>eudicotyledons</taxon>
        <taxon>Gunneridae</taxon>
        <taxon>Pentapetalae</taxon>
        <taxon>rosids</taxon>
        <taxon>fabids</taxon>
        <taxon>Fabales</taxon>
        <taxon>Fabaceae</taxon>
        <taxon>Papilionoideae</taxon>
        <taxon>50 kb inversion clade</taxon>
        <taxon>NPAAA clade</taxon>
        <taxon>Hologalegina</taxon>
        <taxon>IRL clade</taxon>
        <taxon>Trifolieae</taxon>
        <taxon>Trifolium</taxon>
    </lineage>
</organism>
<dbReference type="EMBL" id="ASHM01002995">
    <property type="protein sequence ID" value="PNY09206.1"/>
    <property type="molecule type" value="Genomic_DNA"/>
</dbReference>
<dbReference type="Proteomes" id="UP000236291">
    <property type="component" value="Unassembled WGS sequence"/>
</dbReference>
<evidence type="ECO:0000313" key="1">
    <source>
        <dbReference type="EMBL" id="PNY09206.1"/>
    </source>
</evidence>
<reference evidence="1 2" key="2">
    <citation type="journal article" date="2017" name="Front. Plant Sci.">
        <title>Gene Classification and Mining of Molecular Markers Useful in Red Clover (Trifolium pratense) Breeding.</title>
        <authorList>
            <person name="Istvanek J."/>
            <person name="Dluhosova J."/>
            <person name="Dluhos P."/>
            <person name="Patkova L."/>
            <person name="Nedelnik J."/>
            <person name="Repkova J."/>
        </authorList>
    </citation>
    <scope>NUCLEOTIDE SEQUENCE [LARGE SCALE GENOMIC DNA]</scope>
    <source>
        <strain evidence="2">cv. Tatra</strain>
        <tissue evidence="1">Young leaves</tissue>
    </source>
</reference>
<dbReference type="AlphaFoldDB" id="A0A2K3P1M7"/>
<comment type="caution">
    <text evidence="1">The sequence shown here is derived from an EMBL/GenBank/DDBJ whole genome shotgun (WGS) entry which is preliminary data.</text>
</comment>
<protein>
    <submittedName>
        <fullName evidence="1">Uncharacterized protein</fullName>
    </submittedName>
</protein>
<name>A0A2K3P1M7_TRIPR</name>
<proteinExistence type="predicted"/>